<feature type="domain" description="PBC" evidence="3">
    <location>
        <begin position="38"/>
        <end position="118"/>
    </location>
</feature>
<dbReference type="EMBL" id="JAFNEN010000460">
    <property type="protein sequence ID" value="KAG8182544.1"/>
    <property type="molecule type" value="Genomic_DNA"/>
</dbReference>
<keyword evidence="5" id="KW-1185">Reference proteome</keyword>
<protein>
    <recommendedName>
        <fullName evidence="3">PBC domain-containing protein</fullName>
    </recommendedName>
</protein>
<comment type="subcellular location">
    <subcellularLocation>
        <location evidence="1">Nucleus</location>
    </subcellularLocation>
</comment>
<evidence type="ECO:0000313" key="4">
    <source>
        <dbReference type="EMBL" id="KAG8182544.1"/>
    </source>
</evidence>
<organism evidence="4 5">
    <name type="scientific">Oedothorax gibbosus</name>
    <dbReference type="NCBI Taxonomy" id="931172"/>
    <lineage>
        <taxon>Eukaryota</taxon>
        <taxon>Metazoa</taxon>
        <taxon>Ecdysozoa</taxon>
        <taxon>Arthropoda</taxon>
        <taxon>Chelicerata</taxon>
        <taxon>Arachnida</taxon>
        <taxon>Araneae</taxon>
        <taxon>Araneomorphae</taxon>
        <taxon>Entelegynae</taxon>
        <taxon>Araneoidea</taxon>
        <taxon>Linyphiidae</taxon>
        <taxon>Erigoninae</taxon>
        <taxon>Oedothorax</taxon>
    </lineage>
</organism>
<dbReference type="Proteomes" id="UP000827092">
    <property type="component" value="Unassembled WGS sequence"/>
</dbReference>
<gene>
    <name evidence="4" type="ORF">JTE90_002078</name>
</gene>
<proteinExistence type="predicted"/>
<sequence>MMHPVSSMAGHVGSQHGYGLPQPSHVVSQGSGTPDQDPPKHDISEILQQIMNITDQSLDEAQARKHTLNCHRMKPALFSVLCEIKEKTGKFDLFTIALDTFPSNVLLPDPLCWVKTFK</sequence>
<evidence type="ECO:0000256" key="1">
    <source>
        <dbReference type="ARBA" id="ARBA00004123"/>
    </source>
</evidence>
<dbReference type="AlphaFoldDB" id="A0AAV6UFM0"/>
<accession>A0AAV6UFM0</accession>
<reference evidence="4 5" key="1">
    <citation type="journal article" date="2022" name="Nat. Ecol. Evol.">
        <title>A masculinizing supergene underlies an exaggerated male reproductive morph in a spider.</title>
        <authorList>
            <person name="Hendrickx F."/>
            <person name="De Corte Z."/>
            <person name="Sonet G."/>
            <person name="Van Belleghem S.M."/>
            <person name="Kostlbacher S."/>
            <person name="Vangestel C."/>
        </authorList>
    </citation>
    <scope>NUCLEOTIDE SEQUENCE [LARGE SCALE GENOMIC DNA]</scope>
    <source>
        <strain evidence="4">W744_W776</strain>
    </source>
</reference>
<dbReference type="InterPro" id="IPR005542">
    <property type="entry name" value="PBX_PBC_dom"/>
</dbReference>
<feature type="region of interest" description="Disordered" evidence="2">
    <location>
        <begin position="1"/>
        <end position="42"/>
    </location>
</feature>
<evidence type="ECO:0000256" key="2">
    <source>
        <dbReference type="SAM" id="MobiDB-lite"/>
    </source>
</evidence>
<name>A0AAV6UFM0_9ARAC</name>
<evidence type="ECO:0000259" key="3">
    <source>
        <dbReference type="PROSITE" id="PS51978"/>
    </source>
</evidence>
<dbReference type="Pfam" id="PF03792">
    <property type="entry name" value="PBC"/>
    <property type="match status" value="1"/>
</dbReference>
<dbReference type="PROSITE" id="PS51978">
    <property type="entry name" value="PBC"/>
    <property type="match status" value="1"/>
</dbReference>
<dbReference type="GO" id="GO:0005634">
    <property type="term" value="C:nucleus"/>
    <property type="evidence" value="ECO:0007669"/>
    <property type="project" value="UniProtKB-SubCell"/>
</dbReference>
<dbReference type="GO" id="GO:0003700">
    <property type="term" value="F:DNA-binding transcription factor activity"/>
    <property type="evidence" value="ECO:0007669"/>
    <property type="project" value="InterPro"/>
</dbReference>
<evidence type="ECO:0000313" key="5">
    <source>
        <dbReference type="Proteomes" id="UP000827092"/>
    </source>
</evidence>
<feature type="compositionally biased region" description="Polar residues" evidence="2">
    <location>
        <begin position="25"/>
        <end position="34"/>
    </location>
</feature>
<comment type="caution">
    <text evidence="4">The sequence shown here is derived from an EMBL/GenBank/DDBJ whole genome shotgun (WGS) entry which is preliminary data.</text>
</comment>